<gene>
    <name evidence="3" type="ORF">Psi02_78050</name>
</gene>
<dbReference type="InterPro" id="IPR009061">
    <property type="entry name" value="DNA-bd_dom_put_sf"/>
</dbReference>
<dbReference type="GO" id="GO:0003700">
    <property type="term" value="F:DNA-binding transcription factor activity"/>
    <property type="evidence" value="ECO:0007669"/>
    <property type="project" value="InterPro"/>
</dbReference>
<dbReference type="GO" id="GO:0003677">
    <property type="term" value="F:DNA binding"/>
    <property type="evidence" value="ECO:0007669"/>
    <property type="project" value="UniProtKB-KW"/>
</dbReference>
<evidence type="ECO:0000313" key="4">
    <source>
        <dbReference type="Proteomes" id="UP000644610"/>
    </source>
</evidence>
<dbReference type="InterPro" id="IPR047057">
    <property type="entry name" value="MerR_fam"/>
</dbReference>
<organism evidence="3 4">
    <name type="scientific">Planotetraspora silvatica</name>
    <dbReference type="NCBI Taxonomy" id="234614"/>
    <lineage>
        <taxon>Bacteria</taxon>
        <taxon>Bacillati</taxon>
        <taxon>Actinomycetota</taxon>
        <taxon>Actinomycetes</taxon>
        <taxon>Streptosporangiales</taxon>
        <taxon>Streptosporangiaceae</taxon>
        <taxon>Planotetraspora</taxon>
    </lineage>
</organism>
<sequence>MSGLVPDVASGNSVYSGDHMDEQSWKIGDLAAATGLTVRALHHFDRIGLLVPMLRTPAGHRLYTDSDVRRLYRILALRQLGMPLAHIADSLDGDLQDFGSAVRAQLSHVERTIETHRHLRTRLTALLQATLRATEPSIDQLIQAMEALVQANDFTPKQLAQAKRRHLEPGFPDRFAGWRRQGTEIVAELQAHIDGGTDPADPAVQELTRRWTAVIRDMAAGEPAMMSSIYARIERKGPEVATRGVLTAQVWDYLQRAFAVGFGT</sequence>
<evidence type="ECO:0000256" key="1">
    <source>
        <dbReference type="ARBA" id="ARBA00023125"/>
    </source>
</evidence>
<evidence type="ECO:0000313" key="3">
    <source>
        <dbReference type="EMBL" id="GII51381.1"/>
    </source>
</evidence>
<dbReference type="InterPro" id="IPR012925">
    <property type="entry name" value="TipAS_dom"/>
</dbReference>
<dbReference type="InterPro" id="IPR000551">
    <property type="entry name" value="MerR-type_HTH_dom"/>
</dbReference>
<dbReference type="Proteomes" id="UP000644610">
    <property type="component" value="Unassembled WGS sequence"/>
</dbReference>
<dbReference type="Pfam" id="PF13411">
    <property type="entry name" value="MerR_1"/>
    <property type="match status" value="1"/>
</dbReference>
<reference evidence="3" key="1">
    <citation type="submission" date="2021-01" db="EMBL/GenBank/DDBJ databases">
        <title>Whole genome shotgun sequence of Planotetraspora silvatica NBRC 100141.</title>
        <authorList>
            <person name="Komaki H."/>
            <person name="Tamura T."/>
        </authorList>
    </citation>
    <scope>NUCLEOTIDE SEQUENCE</scope>
    <source>
        <strain evidence="3">NBRC 100141</strain>
    </source>
</reference>
<dbReference type="EMBL" id="BOOQ01000068">
    <property type="protein sequence ID" value="GII51381.1"/>
    <property type="molecule type" value="Genomic_DNA"/>
</dbReference>
<dbReference type="PANTHER" id="PTHR30204">
    <property type="entry name" value="REDOX-CYCLING DRUG-SENSING TRANSCRIPTIONAL ACTIVATOR SOXR"/>
    <property type="match status" value="1"/>
</dbReference>
<dbReference type="Pfam" id="PF07739">
    <property type="entry name" value="TipAS"/>
    <property type="match status" value="1"/>
</dbReference>
<keyword evidence="4" id="KW-1185">Reference proteome</keyword>
<keyword evidence="1" id="KW-0238">DNA-binding</keyword>
<dbReference type="Gene3D" id="1.10.1660.10">
    <property type="match status" value="1"/>
</dbReference>
<protein>
    <submittedName>
        <fullName evidence="3">MerR family transcriptional regulator</fullName>
    </submittedName>
</protein>
<evidence type="ECO:0000259" key="2">
    <source>
        <dbReference type="PROSITE" id="PS50937"/>
    </source>
</evidence>
<name>A0A8J3XTA5_9ACTN</name>
<dbReference type="AlphaFoldDB" id="A0A8J3XTA5"/>
<dbReference type="CDD" id="cd01106">
    <property type="entry name" value="HTH_TipAL-Mta"/>
    <property type="match status" value="1"/>
</dbReference>
<dbReference type="SUPFAM" id="SSF46955">
    <property type="entry name" value="Putative DNA-binding domain"/>
    <property type="match status" value="1"/>
</dbReference>
<dbReference type="PRINTS" id="PR00040">
    <property type="entry name" value="HTHMERR"/>
</dbReference>
<dbReference type="PROSITE" id="PS50937">
    <property type="entry name" value="HTH_MERR_2"/>
    <property type="match status" value="1"/>
</dbReference>
<proteinExistence type="predicted"/>
<dbReference type="SMART" id="SM00422">
    <property type="entry name" value="HTH_MERR"/>
    <property type="match status" value="1"/>
</dbReference>
<comment type="caution">
    <text evidence="3">The sequence shown here is derived from an EMBL/GenBank/DDBJ whole genome shotgun (WGS) entry which is preliminary data.</text>
</comment>
<accession>A0A8J3XTA5</accession>
<feature type="domain" description="HTH merR-type" evidence="2">
    <location>
        <begin position="24"/>
        <end position="93"/>
    </location>
</feature>
<dbReference type="PANTHER" id="PTHR30204:SF90">
    <property type="entry name" value="HTH-TYPE TRANSCRIPTIONAL ACTIVATOR MTA"/>
    <property type="match status" value="1"/>
</dbReference>